<comment type="similarity">
    <text evidence="1">Belongs to the AB hydrolase superfamily. AB hydrolase 2 family.</text>
</comment>
<dbReference type="PANTHER" id="PTHR10655:SF17">
    <property type="entry name" value="LYSOPHOSPHOLIPASE-LIKE PROTEIN 1"/>
    <property type="match status" value="1"/>
</dbReference>
<gene>
    <name evidence="4" type="ORF">QI30_06045</name>
</gene>
<dbReference type="InterPro" id="IPR003140">
    <property type="entry name" value="PLipase/COase/thioEstase"/>
</dbReference>
<dbReference type="AlphaFoldDB" id="A0A433RV35"/>
<evidence type="ECO:0000259" key="3">
    <source>
        <dbReference type="Pfam" id="PF02230"/>
    </source>
</evidence>
<dbReference type="Proteomes" id="UP000288623">
    <property type="component" value="Unassembled WGS sequence"/>
</dbReference>
<keyword evidence="2" id="KW-0378">Hydrolase</keyword>
<organism evidence="4 5">
    <name type="scientific">Candidatus Kurthia intestinigallinarum</name>
    <dbReference type="NCBI Taxonomy" id="1562256"/>
    <lineage>
        <taxon>Bacteria</taxon>
        <taxon>Bacillati</taxon>
        <taxon>Bacillota</taxon>
        <taxon>Bacilli</taxon>
        <taxon>Bacillales</taxon>
        <taxon>Caryophanaceae</taxon>
        <taxon>Kurthia</taxon>
    </lineage>
</organism>
<dbReference type="PANTHER" id="PTHR10655">
    <property type="entry name" value="LYSOPHOSPHOLIPASE-RELATED"/>
    <property type="match status" value="1"/>
</dbReference>
<dbReference type="OrthoDB" id="9795555at2"/>
<feature type="domain" description="Phospholipase/carboxylesterase/thioesterase" evidence="3">
    <location>
        <begin position="21"/>
        <end position="210"/>
    </location>
</feature>
<sequence length="215" mass="24087">MKSPFTFEHSAPNNVEKGKLYPAVFLMHGMGSNEQDLPQLLHELKDNCHIFSLRGPVVQPPGYAFFTVEEFGKPHKAIFDKIVVHIRDFIEEVVQEYPVDATKLFVMGFSQGGILAQTLALVLGTEKLAGAVALSAYLPAHVRDEYFKNDVTNLPMLITHGTMDYVLPYQWGEASRDFFKGQGADVTFVSFEDGHGVTPAIQQEITRFFTKQFNA</sequence>
<protein>
    <submittedName>
        <fullName evidence="4">Esterase</fullName>
    </submittedName>
</protein>
<evidence type="ECO:0000256" key="2">
    <source>
        <dbReference type="ARBA" id="ARBA00022801"/>
    </source>
</evidence>
<dbReference type="SUPFAM" id="SSF53474">
    <property type="entry name" value="alpha/beta-Hydrolases"/>
    <property type="match status" value="1"/>
</dbReference>
<name>A0A433RV35_9BACL</name>
<dbReference type="InterPro" id="IPR050565">
    <property type="entry name" value="LYPA1-2/EST-like"/>
</dbReference>
<evidence type="ECO:0000313" key="4">
    <source>
        <dbReference type="EMBL" id="RUS57151.1"/>
    </source>
</evidence>
<accession>A0A433RV35</accession>
<proteinExistence type="inferred from homology"/>
<reference evidence="4 5" key="1">
    <citation type="submission" date="2014-11" db="EMBL/GenBank/DDBJ databases">
        <title>Genome sequence and analysis of novel Kurthia sp.</title>
        <authorList>
            <person name="Lawson J.N."/>
            <person name="Gonzalez J.E."/>
            <person name="Rinauldi L."/>
            <person name="Xuan Z."/>
            <person name="Firman A."/>
            <person name="Shaddox L."/>
            <person name="Trudeau A."/>
            <person name="Shah S."/>
            <person name="Reiman D."/>
        </authorList>
    </citation>
    <scope>NUCLEOTIDE SEQUENCE [LARGE SCALE GENOMIC DNA]</scope>
    <source>
        <strain evidence="4 5">3B1D</strain>
    </source>
</reference>
<dbReference type="Gene3D" id="3.40.50.1820">
    <property type="entry name" value="alpha/beta hydrolase"/>
    <property type="match status" value="1"/>
</dbReference>
<dbReference type="InterPro" id="IPR029058">
    <property type="entry name" value="AB_hydrolase_fold"/>
</dbReference>
<keyword evidence="5" id="KW-1185">Reference proteome</keyword>
<evidence type="ECO:0000256" key="1">
    <source>
        <dbReference type="ARBA" id="ARBA00006499"/>
    </source>
</evidence>
<dbReference type="Pfam" id="PF02230">
    <property type="entry name" value="Abhydrolase_2"/>
    <property type="match status" value="1"/>
</dbReference>
<dbReference type="EMBL" id="JTFC01000026">
    <property type="protein sequence ID" value="RUS57151.1"/>
    <property type="molecule type" value="Genomic_DNA"/>
</dbReference>
<dbReference type="GO" id="GO:0016787">
    <property type="term" value="F:hydrolase activity"/>
    <property type="evidence" value="ECO:0007669"/>
    <property type="project" value="UniProtKB-KW"/>
</dbReference>
<dbReference type="RefSeq" id="WP_126990037.1">
    <property type="nucleotide sequence ID" value="NZ_JTFC01000026.1"/>
</dbReference>
<comment type="caution">
    <text evidence="4">The sequence shown here is derived from an EMBL/GenBank/DDBJ whole genome shotgun (WGS) entry which is preliminary data.</text>
</comment>
<evidence type="ECO:0000313" key="5">
    <source>
        <dbReference type="Proteomes" id="UP000288623"/>
    </source>
</evidence>